<dbReference type="PANTHER" id="PTHR10903:SF170">
    <property type="entry name" value="GTPASE IMAP FAMILY MEMBER 7"/>
    <property type="match status" value="1"/>
</dbReference>
<dbReference type="InterPro" id="IPR027417">
    <property type="entry name" value="P-loop_NTPase"/>
</dbReference>
<accession>A0AA88QR62</accession>
<evidence type="ECO:0000256" key="1">
    <source>
        <dbReference type="ARBA" id="ARBA00008535"/>
    </source>
</evidence>
<dbReference type="InterPro" id="IPR045058">
    <property type="entry name" value="GIMA/IAN/Toc"/>
</dbReference>
<evidence type="ECO:0000256" key="2">
    <source>
        <dbReference type="ARBA" id="ARBA00022741"/>
    </source>
</evidence>
<sequence length="243" mass="27508">MNRQTTRVTADDLLINMSSTEGVKLNLAVCGSDRTLNSSISEQLLQQTDRRSDVEPHRHLINLVELPALIRLSEEEVMRKTLHCVSLCDPGVHVFLLIIPDSPLTNEDKAEIQEIQKIFNSRISKHIMTLIMQNSEHQTADLNEETQSVIESFGGQHYVFGPKTQVSTLMEKIVQMLEENKGEFVSTKTFLEAQGKKTLPSEEMNEKIHSLDLTTFFQSFSNDQKICLGLKLPRKITKSSKSP</sequence>
<protein>
    <recommendedName>
        <fullName evidence="4">AIG1-type G domain-containing protein</fullName>
    </recommendedName>
</protein>
<dbReference type="GO" id="GO:0005506">
    <property type="term" value="F:iron ion binding"/>
    <property type="evidence" value="ECO:0007669"/>
    <property type="project" value="InterPro"/>
</dbReference>
<organism evidence="5 6">
    <name type="scientific">Cirrhinus molitorella</name>
    <name type="common">mud carp</name>
    <dbReference type="NCBI Taxonomy" id="172907"/>
    <lineage>
        <taxon>Eukaryota</taxon>
        <taxon>Metazoa</taxon>
        <taxon>Chordata</taxon>
        <taxon>Craniata</taxon>
        <taxon>Vertebrata</taxon>
        <taxon>Euteleostomi</taxon>
        <taxon>Actinopterygii</taxon>
        <taxon>Neopterygii</taxon>
        <taxon>Teleostei</taxon>
        <taxon>Ostariophysi</taxon>
        <taxon>Cypriniformes</taxon>
        <taxon>Cyprinidae</taxon>
        <taxon>Labeoninae</taxon>
        <taxon>Labeonini</taxon>
        <taxon>Cirrhinus</taxon>
    </lineage>
</organism>
<gene>
    <name evidence="5" type="ORF">Q8A67_001343</name>
</gene>
<comment type="caution">
    <text evidence="5">The sequence shown here is derived from an EMBL/GenBank/DDBJ whole genome shotgun (WGS) entry which is preliminary data.</text>
</comment>
<evidence type="ECO:0000259" key="4">
    <source>
        <dbReference type="Pfam" id="PF04548"/>
    </source>
</evidence>
<keyword evidence="6" id="KW-1185">Reference proteome</keyword>
<dbReference type="AlphaFoldDB" id="A0AA88QR62"/>
<comment type="similarity">
    <text evidence="1">Belongs to the TRAFAC class TrmE-Era-EngA-EngB-Septin-like GTPase superfamily. AIG1/Toc34/Toc159-like paraseptin GTPase family. IAN subfamily.</text>
</comment>
<dbReference type="Pfam" id="PF04548">
    <property type="entry name" value="AIG1"/>
    <property type="match status" value="1"/>
</dbReference>
<dbReference type="GO" id="GO:0016705">
    <property type="term" value="F:oxidoreductase activity, acting on paired donors, with incorporation or reduction of molecular oxygen"/>
    <property type="evidence" value="ECO:0007669"/>
    <property type="project" value="InterPro"/>
</dbReference>
<keyword evidence="2" id="KW-0547">Nucleotide-binding</keyword>
<dbReference type="InterPro" id="IPR006703">
    <property type="entry name" value="G_AIG1"/>
</dbReference>
<dbReference type="PANTHER" id="PTHR10903">
    <property type="entry name" value="GTPASE, IMAP FAMILY MEMBER-RELATED"/>
    <property type="match status" value="1"/>
</dbReference>
<dbReference type="GO" id="GO:0005525">
    <property type="term" value="F:GTP binding"/>
    <property type="evidence" value="ECO:0007669"/>
    <property type="project" value="UniProtKB-KW"/>
</dbReference>
<evidence type="ECO:0000313" key="6">
    <source>
        <dbReference type="Proteomes" id="UP001187343"/>
    </source>
</evidence>
<dbReference type="EMBL" id="JAUYZG010000001">
    <property type="protein sequence ID" value="KAK2916969.1"/>
    <property type="molecule type" value="Genomic_DNA"/>
</dbReference>
<dbReference type="InterPro" id="IPR017972">
    <property type="entry name" value="Cyt_P450_CS"/>
</dbReference>
<reference evidence="5" key="1">
    <citation type="submission" date="2023-08" db="EMBL/GenBank/DDBJ databases">
        <title>Chromosome-level Genome Assembly of mud carp (Cirrhinus molitorella).</title>
        <authorList>
            <person name="Liu H."/>
        </authorList>
    </citation>
    <scope>NUCLEOTIDE SEQUENCE</scope>
    <source>
        <strain evidence="5">Prfri</strain>
        <tissue evidence="5">Muscle</tissue>
    </source>
</reference>
<proteinExistence type="inferred from homology"/>
<evidence type="ECO:0000256" key="3">
    <source>
        <dbReference type="ARBA" id="ARBA00023134"/>
    </source>
</evidence>
<name>A0AA88QR62_9TELE</name>
<evidence type="ECO:0000313" key="5">
    <source>
        <dbReference type="EMBL" id="KAK2916969.1"/>
    </source>
</evidence>
<dbReference type="PROSITE" id="PS00086">
    <property type="entry name" value="CYTOCHROME_P450"/>
    <property type="match status" value="1"/>
</dbReference>
<dbReference type="Gene3D" id="3.40.50.300">
    <property type="entry name" value="P-loop containing nucleotide triphosphate hydrolases"/>
    <property type="match status" value="1"/>
</dbReference>
<keyword evidence="3" id="KW-0342">GTP-binding</keyword>
<feature type="domain" description="AIG1-type G" evidence="4">
    <location>
        <begin position="36"/>
        <end position="198"/>
    </location>
</feature>
<dbReference type="Proteomes" id="UP001187343">
    <property type="component" value="Unassembled WGS sequence"/>
</dbReference>